<name>A0A4Q0XQL3_9BACT</name>
<feature type="non-terminal residue" evidence="2">
    <location>
        <position position="1"/>
    </location>
</feature>
<protein>
    <submittedName>
        <fullName evidence="2">Thioredoxin-disulfide reductase</fullName>
    </submittedName>
</protein>
<accession>A0A4Q0XQL3</accession>
<sequence>LCDVNEQGEVVVDLRMKTSVPGLYAAGDVRIEAAKQVVCAAADGATAAVDIIEYLA</sequence>
<dbReference type="EMBL" id="PDKN01000008">
    <property type="protein sequence ID" value="RXJ55333.1"/>
    <property type="molecule type" value="Genomic_DNA"/>
</dbReference>
<dbReference type="GO" id="GO:0016491">
    <property type="term" value="F:oxidoreductase activity"/>
    <property type="evidence" value="ECO:0007669"/>
    <property type="project" value="InterPro"/>
</dbReference>
<comment type="caution">
    <text evidence="2">The sequence shown here is derived from an EMBL/GenBank/DDBJ whole genome shotgun (WGS) entry which is preliminary data.</text>
</comment>
<reference evidence="2 3" key="1">
    <citation type="submission" date="2017-10" db="EMBL/GenBank/DDBJ databases">
        <title>Genomics of the genus Arcobacter.</title>
        <authorList>
            <person name="Perez-Cataluna A."/>
            <person name="Figueras M.J."/>
        </authorList>
    </citation>
    <scope>NUCLEOTIDE SEQUENCE [LARGE SCALE GENOMIC DNA]</scope>
    <source>
        <strain evidence="2 3">CECT 8987</strain>
    </source>
</reference>
<dbReference type="InterPro" id="IPR036188">
    <property type="entry name" value="FAD/NAD-bd_sf"/>
</dbReference>
<dbReference type="Gene3D" id="3.50.50.60">
    <property type="entry name" value="FAD/NAD(P)-binding domain"/>
    <property type="match status" value="1"/>
</dbReference>
<dbReference type="Pfam" id="PF07992">
    <property type="entry name" value="Pyr_redox_2"/>
    <property type="match status" value="1"/>
</dbReference>
<organism evidence="2 3">
    <name type="scientific">Candidatus Marinarcus aquaticus</name>
    <dbReference type="NCBI Taxonomy" id="2044504"/>
    <lineage>
        <taxon>Bacteria</taxon>
        <taxon>Pseudomonadati</taxon>
        <taxon>Campylobacterota</taxon>
        <taxon>Epsilonproteobacteria</taxon>
        <taxon>Campylobacterales</taxon>
        <taxon>Arcobacteraceae</taxon>
        <taxon>Candidatus Marinarcus</taxon>
    </lineage>
</organism>
<dbReference type="Proteomes" id="UP000290657">
    <property type="component" value="Unassembled WGS sequence"/>
</dbReference>
<dbReference type="InterPro" id="IPR023753">
    <property type="entry name" value="FAD/NAD-binding_dom"/>
</dbReference>
<proteinExistence type="predicted"/>
<evidence type="ECO:0000313" key="2">
    <source>
        <dbReference type="EMBL" id="RXJ55333.1"/>
    </source>
</evidence>
<keyword evidence="3" id="KW-1185">Reference proteome</keyword>
<gene>
    <name evidence="2" type="ORF">CRV04_10895</name>
</gene>
<evidence type="ECO:0000259" key="1">
    <source>
        <dbReference type="Pfam" id="PF07992"/>
    </source>
</evidence>
<evidence type="ECO:0000313" key="3">
    <source>
        <dbReference type="Proteomes" id="UP000290657"/>
    </source>
</evidence>
<dbReference type="RefSeq" id="WP_164969153.1">
    <property type="nucleotide sequence ID" value="NZ_PDKN01000008.1"/>
</dbReference>
<feature type="domain" description="FAD/NAD(P)-binding" evidence="1">
    <location>
        <begin position="3"/>
        <end position="44"/>
    </location>
</feature>
<dbReference type="AlphaFoldDB" id="A0A4Q0XQL3"/>
<dbReference type="SUPFAM" id="SSF51905">
    <property type="entry name" value="FAD/NAD(P)-binding domain"/>
    <property type="match status" value="1"/>
</dbReference>